<keyword evidence="2" id="KW-0812">Transmembrane</keyword>
<feature type="compositionally biased region" description="Low complexity" evidence="1">
    <location>
        <begin position="401"/>
        <end position="414"/>
    </location>
</feature>
<gene>
    <name evidence="3" type="ORF">ACMD2_06264</name>
</gene>
<feature type="transmembrane region" description="Helical" evidence="2">
    <location>
        <begin position="12"/>
        <end position="31"/>
    </location>
</feature>
<keyword evidence="2" id="KW-1133">Transmembrane helix</keyword>
<sequence length="863" mass="96392">MCILCVVQRWSRRVATMLPWLVLPLILLWAFSQLLPPGFRFEVTSPRLACVSVLLLTLFWYEILLPHLSIWRARRSARLRERRRAQALELQKLRKTATRRCRNCLTPYRDQNPPGGRFMCTCCGHVSKRPVLDIPGAKSGWICNQDWPTDGAGNWVGPDPRHWFDDRCSTEKSYSGAVVSAFTLLSCFFSSVGWLCRKVFRFGSGEDGSSDGDNKGLSKRGESEGNSQESRGEKARRKAEEKRQARLEKEMLEEEERKQREEVARLVEERRKLRDEKMEAEERSKGATPVGERESRKEAERRRQERRKEKDKGSSKSNSDVEDVERRSSRESERKREFDKKGENERPNFHKGNAENAKLHSMDSSYGNKVTTSKPKYFGHMADNFLTSSRGFPGNPFFRRNNQSSSAASNKVSKSAVGFNEHSYAIKRDAQSAAQMLTKSSSTGDDRIGGASLNRPVSSDVQPRTTAPKKSWHHLFTGSPAVSPYPDMSSSSCQNQHGNLEPHSVKLTNQRLLPNYPLDSQMGFRQSTPCHAYPPINGPFSSPSFSHFTAGPMFPAIKEPGPTLISEEPELFEDPCFDADAIALLGPVSESLDNFPLDLGTGFVSSDKTEASSALKSVSSPGEVNKPSPIESPLSRSRVSEEKNATIGQFSCSSKPQEFNASNMHDSFNEQGTWQMWGTPLAQEGLGFTGGPSSWFFPIGQNKFGQENVLSLSHNPMISQITNDNHALPAIRSPRAVPGVNQQNGGTFSPLSPNLNGNNPWAQKSPFQPLPVEEESHFLPLNLMENIACKNATYEFPNRPEATLPVELSQADCWPKNEWVRNGTLEAGTSTPVSPHIGSLFSTNPDVQSSVWSFDQRGENLHS</sequence>
<feature type="transmembrane region" description="Helical" evidence="2">
    <location>
        <begin position="174"/>
        <end position="195"/>
    </location>
</feature>
<name>A0A199VZ56_ANACO</name>
<feature type="region of interest" description="Disordered" evidence="1">
    <location>
        <begin position="614"/>
        <end position="638"/>
    </location>
</feature>
<proteinExistence type="predicted"/>
<keyword evidence="2" id="KW-0472">Membrane</keyword>
<feature type="compositionally biased region" description="Basic and acidic residues" evidence="1">
    <location>
        <begin position="324"/>
        <end position="348"/>
    </location>
</feature>
<evidence type="ECO:0000313" key="4">
    <source>
        <dbReference type="Proteomes" id="UP000092600"/>
    </source>
</evidence>
<dbReference type="Proteomes" id="UP000092600">
    <property type="component" value="Unassembled WGS sequence"/>
</dbReference>
<feature type="region of interest" description="Disordered" evidence="1">
    <location>
        <begin position="207"/>
        <end position="262"/>
    </location>
</feature>
<accession>A0A199VZ56</accession>
<reference evidence="3 4" key="1">
    <citation type="journal article" date="2016" name="DNA Res.">
        <title>The draft genome of MD-2 pineapple using hybrid error correction of long reads.</title>
        <authorList>
            <person name="Redwan R.M."/>
            <person name="Saidin A."/>
            <person name="Kumar S.V."/>
        </authorList>
    </citation>
    <scope>NUCLEOTIDE SEQUENCE [LARGE SCALE GENOMIC DNA]</scope>
    <source>
        <strain evidence="4">cv. MD2</strain>
        <tissue evidence="3">Leaf</tissue>
    </source>
</reference>
<evidence type="ECO:0000313" key="3">
    <source>
        <dbReference type="EMBL" id="OAY82299.1"/>
    </source>
</evidence>
<feature type="compositionally biased region" description="Basic and acidic residues" evidence="1">
    <location>
        <begin position="230"/>
        <end position="262"/>
    </location>
</feature>
<evidence type="ECO:0000256" key="1">
    <source>
        <dbReference type="SAM" id="MobiDB-lite"/>
    </source>
</evidence>
<dbReference type="EMBL" id="LSRQ01000521">
    <property type="protein sequence ID" value="OAY82299.1"/>
    <property type="molecule type" value="Genomic_DNA"/>
</dbReference>
<feature type="region of interest" description="Disordered" evidence="1">
    <location>
        <begin position="435"/>
        <end position="478"/>
    </location>
</feature>
<evidence type="ECO:0008006" key="5">
    <source>
        <dbReference type="Google" id="ProtNLM"/>
    </source>
</evidence>
<feature type="compositionally biased region" description="Polar residues" evidence="1">
    <location>
        <begin position="455"/>
        <end position="465"/>
    </location>
</feature>
<feature type="compositionally biased region" description="Polar residues" evidence="1">
    <location>
        <begin position="362"/>
        <end position="374"/>
    </location>
</feature>
<feature type="transmembrane region" description="Helical" evidence="2">
    <location>
        <begin position="51"/>
        <end position="73"/>
    </location>
</feature>
<feature type="compositionally biased region" description="Basic and acidic residues" evidence="1">
    <location>
        <begin position="212"/>
        <end position="223"/>
    </location>
</feature>
<dbReference type="STRING" id="4615.A0A199VZ56"/>
<organism evidence="3 4">
    <name type="scientific">Ananas comosus</name>
    <name type="common">Pineapple</name>
    <name type="synonym">Ananas ananas</name>
    <dbReference type="NCBI Taxonomy" id="4615"/>
    <lineage>
        <taxon>Eukaryota</taxon>
        <taxon>Viridiplantae</taxon>
        <taxon>Streptophyta</taxon>
        <taxon>Embryophyta</taxon>
        <taxon>Tracheophyta</taxon>
        <taxon>Spermatophyta</taxon>
        <taxon>Magnoliopsida</taxon>
        <taxon>Liliopsida</taxon>
        <taxon>Poales</taxon>
        <taxon>Bromeliaceae</taxon>
        <taxon>Bromelioideae</taxon>
        <taxon>Ananas</taxon>
    </lineage>
</organism>
<feature type="region of interest" description="Disordered" evidence="1">
    <location>
        <begin position="275"/>
        <end position="414"/>
    </location>
</feature>
<protein>
    <recommendedName>
        <fullName evidence="5">Stress response protein nst1</fullName>
    </recommendedName>
</protein>
<evidence type="ECO:0000256" key="2">
    <source>
        <dbReference type="SAM" id="Phobius"/>
    </source>
</evidence>
<dbReference type="AlphaFoldDB" id="A0A199VZ56"/>
<comment type="caution">
    <text evidence="3">The sequence shown here is derived from an EMBL/GenBank/DDBJ whole genome shotgun (WGS) entry which is preliminary data.</text>
</comment>
<feature type="compositionally biased region" description="Basic and acidic residues" evidence="1">
    <location>
        <begin position="275"/>
        <end position="314"/>
    </location>
</feature>